<organism evidence="3 4">
    <name type="scientific">Psychroflexus salis</name>
    <dbReference type="NCBI Taxonomy" id="1526574"/>
    <lineage>
        <taxon>Bacteria</taxon>
        <taxon>Pseudomonadati</taxon>
        <taxon>Bacteroidota</taxon>
        <taxon>Flavobacteriia</taxon>
        <taxon>Flavobacteriales</taxon>
        <taxon>Flavobacteriaceae</taxon>
        <taxon>Psychroflexus</taxon>
    </lineage>
</organism>
<dbReference type="AlphaFoldDB" id="A0A917E5L8"/>
<dbReference type="EMBL" id="BMGL01000003">
    <property type="protein sequence ID" value="GGE06821.1"/>
    <property type="molecule type" value="Genomic_DNA"/>
</dbReference>
<dbReference type="NCBIfam" id="TIGR04183">
    <property type="entry name" value="Por_Secre_tail"/>
    <property type="match status" value="1"/>
</dbReference>
<evidence type="ECO:0000313" key="4">
    <source>
        <dbReference type="Proteomes" id="UP000599688"/>
    </source>
</evidence>
<dbReference type="InterPro" id="IPR026444">
    <property type="entry name" value="Secre_tail"/>
</dbReference>
<evidence type="ECO:0000256" key="1">
    <source>
        <dbReference type="ARBA" id="ARBA00022729"/>
    </source>
</evidence>
<name>A0A917E5L8_9FLAO</name>
<dbReference type="Proteomes" id="UP000599688">
    <property type="component" value="Unassembled WGS sequence"/>
</dbReference>
<feature type="domain" description="Secretion system C-terminal sorting" evidence="2">
    <location>
        <begin position="63"/>
        <end position="132"/>
    </location>
</feature>
<sequence length="135" mass="15314">MSWVTNDVMNLMQNTAINDIYTVDIFSTPNILWGYGKVDALSGLQQIENTLNVQEYNALDITVYPNPTSSLVSFDNSYTEFESLEIFNLIGKSMFTKGLGNSKHNIVDMSTYEAGIYLFKFLKEGRFVTIKVIKD</sequence>
<evidence type="ECO:0000259" key="2">
    <source>
        <dbReference type="Pfam" id="PF18962"/>
    </source>
</evidence>
<protein>
    <recommendedName>
        <fullName evidence="2">Secretion system C-terminal sorting domain-containing protein</fullName>
    </recommendedName>
</protein>
<proteinExistence type="predicted"/>
<reference evidence="3 4" key="1">
    <citation type="journal article" date="2014" name="Int. J. Syst. Evol. Microbiol.">
        <title>Complete genome sequence of Corynebacterium casei LMG S-19264T (=DSM 44701T), isolated from a smear-ripened cheese.</title>
        <authorList>
            <consortium name="US DOE Joint Genome Institute (JGI-PGF)"/>
            <person name="Walter F."/>
            <person name="Albersmeier A."/>
            <person name="Kalinowski J."/>
            <person name="Ruckert C."/>
        </authorList>
    </citation>
    <scope>NUCLEOTIDE SEQUENCE [LARGE SCALE GENOMIC DNA]</scope>
    <source>
        <strain evidence="3 4">CGMCC 1.12925</strain>
    </source>
</reference>
<keyword evidence="1" id="KW-0732">Signal</keyword>
<comment type="caution">
    <text evidence="3">The sequence shown here is derived from an EMBL/GenBank/DDBJ whole genome shotgun (WGS) entry which is preliminary data.</text>
</comment>
<gene>
    <name evidence="3" type="ORF">GCM10010831_05390</name>
</gene>
<evidence type="ECO:0000313" key="3">
    <source>
        <dbReference type="EMBL" id="GGE06821.1"/>
    </source>
</evidence>
<keyword evidence="4" id="KW-1185">Reference proteome</keyword>
<dbReference type="Pfam" id="PF18962">
    <property type="entry name" value="Por_Secre_tail"/>
    <property type="match status" value="1"/>
</dbReference>
<accession>A0A917E5L8</accession>